<dbReference type="GO" id="GO:0050660">
    <property type="term" value="F:flavin adenine dinucleotide binding"/>
    <property type="evidence" value="ECO:0007669"/>
    <property type="project" value="TreeGrafter"/>
</dbReference>
<accession>A0A0F9ET07</accession>
<dbReference type="InterPro" id="IPR029061">
    <property type="entry name" value="THDP-binding"/>
</dbReference>
<sequence length="148" mass="16389">VQRGVGPQKPYKGAPVFCITSDAGAAYSMFELDTANKYKLPVIAVVYNNNSWGMWPAAVRSARSMHMYLFQENLRYDKLAEGLGANGEYVRTPKQFRDALKRGYQLAKNENVSTLINCQAIKEFTSARDYPPGVSLNPEPGVGAVAHR</sequence>
<feature type="non-terminal residue" evidence="3">
    <location>
        <position position="1"/>
    </location>
</feature>
<dbReference type="EMBL" id="LAZR01035641">
    <property type="protein sequence ID" value="KKL26973.1"/>
    <property type="molecule type" value="Genomic_DNA"/>
</dbReference>
<gene>
    <name evidence="3" type="ORF">LCGC14_2389910</name>
</gene>
<dbReference type="AlphaFoldDB" id="A0A0F9ET07"/>
<dbReference type="PANTHER" id="PTHR18968">
    <property type="entry name" value="THIAMINE PYROPHOSPHATE ENZYMES"/>
    <property type="match status" value="1"/>
</dbReference>
<comment type="similarity">
    <text evidence="1">Belongs to the TPP enzyme family.</text>
</comment>
<evidence type="ECO:0000313" key="3">
    <source>
        <dbReference type="EMBL" id="KKL26973.1"/>
    </source>
</evidence>
<dbReference type="InterPro" id="IPR045229">
    <property type="entry name" value="TPP_enz"/>
</dbReference>
<dbReference type="Gene3D" id="3.40.50.970">
    <property type="match status" value="1"/>
</dbReference>
<dbReference type="GO" id="GO:0030976">
    <property type="term" value="F:thiamine pyrophosphate binding"/>
    <property type="evidence" value="ECO:0007669"/>
    <property type="project" value="InterPro"/>
</dbReference>
<proteinExistence type="inferred from homology"/>
<dbReference type="Pfam" id="PF02775">
    <property type="entry name" value="TPP_enzyme_C"/>
    <property type="match status" value="1"/>
</dbReference>
<reference evidence="3" key="1">
    <citation type="journal article" date="2015" name="Nature">
        <title>Complex archaea that bridge the gap between prokaryotes and eukaryotes.</title>
        <authorList>
            <person name="Spang A."/>
            <person name="Saw J.H."/>
            <person name="Jorgensen S.L."/>
            <person name="Zaremba-Niedzwiedzka K."/>
            <person name="Martijn J."/>
            <person name="Lind A.E."/>
            <person name="van Eijk R."/>
            <person name="Schleper C."/>
            <person name="Guy L."/>
            <person name="Ettema T.J."/>
        </authorList>
    </citation>
    <scope>NUCLEOTIDE SEQUENCE</scope>
</reference>
<feature type="domain" description="Thiamine pyrophosphate enzyme TPP-binding" evidence="2">
    <location>
        <begin position="12"/>
        <end position="116"/>
    </location>
</feature>
<protein>
    <recommendedName>
        <fullName evidence="2">Thiamine pyrophosphate enzyme TPP-binding domain-containing protein</fullName>
    </recommendedName>
</protein>
<evidence type="ECO:0000259" key="2">
    <source>
        <dbReference type="Pfam" id="PF02775"/>
    </source>
</evidence>
<dbReference type="GO" id="GO:0003984">
    <property type="term" value="F:acetolactate synthase activity"/>
    <property type="evidence" value="ECO:0007669"/>
    <property type="project" value="TreeGrafter"/>
</dbReference>
<organism evidence="3">
    <name type="scientific">marine sediment metagenome</name>
    <dbReference type="NCBI Taxonomy" id="412755"/>
    <lineage>
        <taxon>unclassified sequences</taxon>
        <taxon>metagenomes</taxon>
        <taxon>ecological metagenomes</taxon>
    </lineage>
</organism>
<name>A0A0F9ET07_9ZZZZ</name>
<dbReference type="InterPro" id="IPR011766">
    <property type="entry name" value="TPP_enzyme_TPP-bd"/>
</dbReference>
<comment type="caution">
    <text evidence="3">The sequence shown here is derived from an EMBL/GenBank/DDBJ whole genome shotgun (WGS) entry which is preliminary data.</text>
</comment>
<evidence type="ECO:0000256" key="1">
    <source>
        <dbReference type="ARBA" id="ARBA00007812"/>
    </source>
</evidence>
<dbReference type="SUPFAM" id="SSF52518">
    <property type="entry name" value="Thiamin diphosphate-binding fold (THDP-binding)"/>
    <property type="match status" value="1"/>
</dbReference>